<accession>A0A369KB72</accession>
<dbReference type="EMBL" id="LUEZ02000004">
    <property type="protein sequence ID" value="RDB30690.1"/>
    <property type="molecule type" value="Genomic_DNA"/>
</dbReference>
<evidence type="ECO:0008006" key="3">
    <source>
        <dbReference type="Google" id="ProtNLM"/>
    </source>
</evidence>
<dbReference type="OrthoDB" id="3543113at2759"/>
<dbReference type="Proteomes" id="UP000076154">
    <property type="component" value="Unassembled WGS sequence"/>
</dbReference>
<organism evidence="1 2">
    <name type="scientific">Hypsizygus marmoreus</name>
    <name type="common">White beech mushroom</name>
    <name type="synonym">Agaricus marmoreus</name>
    <dbReference type="NCBI Taxonomy" id="39966"/>
    <lineage>
        <taxon>Eukaryota</taxon>
        <taxon>Fungi</taxon>
        <taxon>Dikarya</taxon>
        <taxon>Basidiomycota</taxon>
        <taxon>Agaricomycotina</taxon>
        <taxon>Agaricomycetes</taxon>
        <taxon>Agaricomycetidae</taxon>
        <taxon>Agaricales</taxon>
        <taxon>Tricholomatineae</taxon>
        <taxon>Lyophyllaceae</taxon>
        <taxon>Hypsizygus</taxon>
    </lineage>
</organism>
<dbReference type="AlphaFoldDB" id="A0A369KB72"/>
<gene>
    <name evidence="1" type="ORF">Hypma_005900</name>
</gene>
<dbReference type="InParanoid" id="A0A369KB72"/>
<dbReference type="InterPro" id="IPR032675">
    <property type="entry name" value="LRR_dom_sf"/>
</dbReference>
<dbReference type="SUPFAM" id="SSF52047">
    <property type="entry name" value="RNI-like"/>
    <property type="match status" value="1"/>
</dbReference>
<proteinExistence type="predicted"/>
<evidence type="ECO:0000313" key="1">
    <source>
        <dbReference type="EMBL" id="RDB30690.1"/>
    </source>
</evidence>
<evidence type="ECO:0000313" key="2">
    <source>
        <dbReference type="Proteomes" id="UP000076154"/>
    </source>
</evidence>
<dbReference type="Gene3D" id="3.80.10.10">
    <property type="entry name" value="Ribonuclease Inhibitor"/>
    <property type="match status" value="1"/>
</dbReference>
<comment type="caution">
    <text evidence="1">The sequence shown here is derived from an EMBL/GenBank/DDBJ whole genome shotgun (WGS) entry which is preliminary data.</text>
</comment>
<name>A0A369KB72_HYPMA</name>
<sequence length="484" mass="55597">MHHVWDIAEIRWQILEHFNLPMRPWQPWNHPRERDERQARRRTLVSLARTCTALSDDALALLWESMYSLIPLLRLIPVYHDDVDNPSLTISELTPACLERYTSYSRRVRYFFLRPPDAHLEEHEYMAITAALSSNEPYLLPNLRMLHINTRGTDSLEDRPEIAQYLTSTQCLTHLYIPYPAGMPSATPLISDVIRRSPLLTHLSLDIDLCSHYIDTTLVADLTCVRPALRVLDCRSGDMHHIFQILTLTAQSLERIRVSTNNDRSFSEVLMLAPSGFPVLQECHINLNNPGIRLLEMLRHIPLPSLRVFSLTFEDVEEYVDVESPLGLVGEFLGGAPAIGKQLGYLTLCLPAFLPGNAKTFWTIQLTRFCPNLTHLALSFGEADRYTPESESASSIVGVEVPPLITMRHLRICHPLAVLESGWRELTDRIKFPVLEVVEVHSDTRWIEDARDTLKSCAIELLVWTQERTQVRQMERWSKNLLMN</sequence>
<keyword evidence="2" id="KW-1185">Reference proteome</keyword>
<reference evidence="1" key="1">
    <citation type="submission" date="2018-04" db="EMBL/GenBank/DDBJ databases">
        <title>Whole genome sequencing of Hypsizygus marmoreus.</title>
        <authorList>
            <person name="Choi I.-G."/>
            <person name="Min B."/>
            <person name="Kim J.-G."/>
            <person name="Kim S."/>
            <person name="Oh Y.-L."/>
            <person name="Kong W.-S."/>
            <person name="Park H."/>
            <person name="Jeong J."/>
            <person name="Song E.-S."/>
        </authorList>
    </citation>
    <scope>NUCLEOTIDE SEQUENCE [LARGE SCALE GENOMIC DNA]</scope>
    <source>
        <strain evidence="1">51987-8</strain>
    </source>
</reference>
<protein>
    <recommendedName>
        <fullName evidence="3">F-box domain-containing protein</fullName>
    </recommendedName>
</protein>